<dbReference type="InterPro" id="IPR017451">
    <property type="entry name" value="F-box-assoc_interact_dom"/>
</dbReference>
<name>A0A2G5DRU6_AQUCA</name>
<dbReference type="CDD" id="cd22157">
    <property type="entry name" value="F-box_AtFBW1-like"/>
    <property type="match status" value="1"/>
</dbReference>
<dbReference type="NCBIfam" id="TIGR01640">
    <property type="entry name" value="F_box_assoc_1"/>
    <property type="match status" value="1"/>
</dbReference>
<feature type="non-terminal residue" evidence="2">
    <location>
        <position position="1"/>
    </location>
</feature>
<dbReference type="AlphaFoldDB" id="A0A2G5DRU6"/>
<dbReference type="SUPFAM" id="SSF81383">
    <property type="entry name" value="F-box domain"/>
    <property type="match status" value="1"/>
</dbReference>
<evidence type="ECO:0000259" key="1">
    <source>
        <dbReference type="PROSITE" id="PS50181"/>
    </source>
</evidence>
<dbReference type="SMART" id="SM00256">
    <property type="entry name" value="FBOX"/>
    <property type="match status" value="1"/>
</dbReference>
<dbReference type="Pfam" id="PF00646">
    <property type="entry name" value="F-box"/>
    <property type="match status" value="1"/>
</dbReference>
<dbReference type="PROSITE" id="PS50181">
    <property type="entry name" value="FBOX"/>
    <property type="match status" value="1"/>
</dbReference>
<keyword evidence="3" id="KW-1185">Reference proteome</keyword>
<dbReference type="InParanoid" id="A0A2G5DRU6"/>
<dbReference type="STRING" id="218851.A0A2G5DRU6"/>
<dbReference type="InterPro" id="IPR036047">
    <property type="entry name" value="F-box-like_dom_sf"/>
</dbReference>
<organism evidence="2 3">
    <name type="scientific">Aquilegia coerulea</name>
    <name type="common">Rocky mountain columbine</name>
    <dbReference type="NCBI Taxonomy" id="218851"/>
    <lineage>
        <taxon>Eukaryota</taxon>
        <taxon>Viridiplantae</taxon>
        <taxon>Streptophyta</taxon>
        <taxon>Embryophyta</taxon>
        <taxon>Tracheophyta</taxon>
        <taxon>Spermatophyta</taxon>
        <taxon>Magnoliopsida</taxon>
        <taxon>Ranunculales</taxon>
        <taxon>Ranunculaceae</taxon>
        <taxon>Thalictroideae</taxon>
        <taxon>Aquilegia</taxon>
    </lineage>
</organism>
<evidence type="ECO:0000313" key="3">
    <source>
        <dbReference type="Proteomes" id="UP000230069"/>
    </source>
</evidence>
<dbReference type="InterPro" id="IPR001810">
    <property type="entry name" value="F-box_dom"/>
</dbReference>
<dbReference type="Gene3D" id="1.20.1280.50">
    <property type="match status" value="1"/>
</dbReference>
<dbReference type="FunCoup" id="A0A2G5DRU6">
    <property type="interactions" value="108"/>
</dbReference>
<reference evidence="2 3" key="1">
    <citation type="submission" date="2017-09" db="EMBL/GenBank/DDBJ databases">
        <title>WGS assembly of Aquilegia coerulea Goldsmith.</title>
        <authorList>
            <person name="Hodges S."/>
            <person name="Kramer E."/>
            <person name="Nordborg M."/>
            <person name="Tomkins J."/>
            <person name="Borevitz J."/>
            <person name="Derieg N."/>
            <person name="Yan J."/>
            <person name="Mihaltcheva S."/>
            <person name="Hayes R.D."/>
            <person name="Rokhsar D."/>
        </authorList>
    </citation>
    <scope>NUCLEOTIDE SEQUENCE [LARGE SCALE GENOMIC DNA]</scope>
    <source>
        <strain evidence="3">cv. Goldsmith</strain>
    </source>
</reference>
<feature type="domain" description="F-box" evidence="1">
    <location>
        <begin position="10"/>
        <end position="55"/>
    </location>
</feature>
<accession>A0A2G5DRU6</accession>
<evidence type="ECO:0000313" key="2">
    <source>
        <dbReference type="EMBL" id="PIA46229.1"/>
    </source>
</evidence>
<protein>
    <recommendedName>
        <fullName evidence="1">F-box domain-containing protein</fullName>
    </recommendedName>
</protein>
<gene>
    <name evidence="2" type="ORF">AQUCO_01500032v1</name>
</gene>
<dbReference type="OrthoDB" id="591557at2759"/>
<sequence length="348" mass="40552">CFQQEQQQNFYQLSMVPNHVIEEILSRLPVKSITRFRCVCKSWCDLLSDRFFMDMHLNRSIERGAVNIFLRLFRPPYTIYSLDPEEPNHVVNLGFSKSFCKKIDSFIGSCNGLVCVLHHTRVVSIFKPSLPSTRQGTLILKKPLPCETVYGFFYNPVSCDYQLLCVGSDWEHDAKVVLYTFVKNSQKMIAEIPYDSVIPEAGILVNGAIHWLACRRIPKLLLPSKRVIVAFNCKSETFLEVPRPESENCFHSRHLTELAGYLSILRTNNTEFEVWSMKKYGIKESWTKLLVLPYSHPDYVESFYITKKGDLLLTILFGEGLFLYDQEHKSLNNIEIRKRYCSWYKQKD</sequence>
<dbReference type="Pfam" id="PF08268">
    <property type="entry name" value="FBA_3"/>
    <property type="match status" value="1"/>
</dbReference>
<proteinExistence type="predicted"/>
<dbReference type="PANTHER" id="PTHR31672:SF13">
    <property type="entry name" value="F-BOX PROTEIN CPR30-LIKE"/>
    <property type="match status" value="1"/>
</dbReference>
<dbReference type="Proteomes" id="UP000230069">
    <property type="component" value="Unassembled WGS sequence"/>
</dbReference>
<dbReference type="InterPro" id="IPR050796">
    <property type="entry name" value="SCF_F-box_component"/>
</dbReference>
<dbReference type="InterPro" id="IPR013187">
    <property type="entry name" value="F-box-assoc_dom_typ3"/>
</dbReference>
<dbReference type="PANTHER" id="PTHR31672">
    <property type="entry name" value="BNACNNG10540D PROTEIN"/>
    <property type="match status" value="1"/>
</dbReference>
<dbReference type="EMBL" id="KZ305032">
    <property type="protein sequence ID" value="PIA46229.1"/>
    <property type="molecule type" value="Genomic_DNA"/>
</dbReference>